<protein>
    <submittedName>
        <fullName evidence="2">Uncharacterized protein</fullName>
    </submittedName>
</protein>
<dbReference type="EMBL" id="CP036271">
    <property type="protein sequence ID" value="QDT54343.1"/>
    <property type="molecule type" value="Genomic_DNA"/>
</dbReference>
<feature type="region of interest" description="Disordered" evidence="1">
    <location>
        <begin position="52"/>
        <end position="73"/>
    </location>
</feature>
<gene>
    <name evidence="2" type="ORF">Pan44_23760</name>
</gene>
<reference evidence="2 3" key="1">
    <citation type="submission" date="2019-02" db="EMBL/GenBank/DDBJ databases">
        <title>Deep-cultivation of Planctomycetes and their phenomic and genomic characterization uncovers novel biology.</title>
        <authorList>
            <person name="Wiegand S."/>
            <person name="Jogler M."/>
            <person name="Boedeker C."/>
            <person name="Pinto D."/>
            <person name="Vollmers J."/>
            <person name="Rivas-Marin E."/>
            <person name="Kohn T."/>
            <person name="Peeters S.H."/>
            <person name="Heuer A."/>
            <person name="Rast P."/>
            <person name="Oberbeckmann S."/>
            <person name="Bunk B."/>
            <person name="Jeske O."/>
            <person name="Meyerdierks A."/>
            <person name="Storesund J.E."/>
            <person name="Kallscheuer N."/>
            <person name="Luecker S."/>
            <person name="Lage O.M."/>
            <person name="Pohl T."/>
            <person name="Merkel B.J."/>
            <person name="Hornburger P."/>
            <person name="Mueller R.-W."/>
            <person name="Bruemmer F."/>
            <person name="Labrenz M."/>
            <person name="Spormann A.M."/>
            <person name="Op den Camp H."/>
            <person name="Overmann J."/>
            <person name="Amann R."/>
            <person name="Jetten M.S.M."/>
            <person name="Mascher T."/>
            <person name="Medema M.H."/>
            <person name="Devos D.P."/>
            <person name="Kaster A.-K."/>
            <person name="Ovreas L."/>
            <person name="Rohde M."/>
            <person name="Galperin M.Y."/>
            <person name="Jogler C."/>
        </authorList>
    </citation>
    <scope>NUCLEOTIDE SEQUENCE [LARGE SCALE GENOMIC DNA]</scope>
    <source>
        <strain evidence="2 3">Pan44</strain>
    </source>
</reference>
<evidence type="ECO:0000313" key="2">
    <source>
        <dbReference type="EMBL" id="QDT54343.1"/>
    </source>
</evidence>
<dbReference type="AlphaFoldDB" id="A0A517SDZ4"/>
<dbReference type="InParanoid" id="A0A517SDZ4"/>
<dbReference type="KEGG" id="ccos:Pan44_23760"/>
<name>A0A517SDZ4_9PLAN</name>
<evidence type="ECO:0000256" key="1">
    <source>
        <dbReference type="SAM" id="MobiDB-lite"/>
    </source>
</evidence>
<organism evidence="2 3">
    <name type="scientific">Caulifigura coniformis</name>
    <dbReference type="NCBI Taxonomy" id="2527983"/>
    <lineage>
        <taxon>Bacteria</taxon>
        <taxon>Pseudomonadati</taxon>
        <taxon>Planctomycetota</taxon>
        <taxon>Planctomycetia</taxon>
        <taxon>Planctomycetales</taxon>
        <taxon>Planctomycetaceae</taxon>
        <taxon>Caulifigura</taxon>
    </lineage>
</organism>
<dbReference type="Proteomes" id="UP000315700">
    <property type="component" value="Chromosome"/>
</dbReference>
<proteinExistence type="predicted"/>
<accession>A0A517SDZ4</accession>
<evidence type="ECO:0000313" key="3">
    <source>
        <dbReference type="Proteomes" id="UP000315700"/>
    </source>
</evidence>
<feature type="compositionally biased region" description="Basic residues" evidence="1">
    <location>
        <begin position="64"/>
        <end position="73"/>
    </location>
</feature>
<sequence>MASACKPQLWQEFPMGIRNPIVSAKSQRPLTLRRLPKLQGAEMAVGQSGRAVSVTQANSNPVRRMARARSLKW</sequence>
<keyword evidence="3" id="KW-1185">Reference proteome</keyword>